<accession>A0AAE9D5W7</accession>
<gene>
    <name evidence="1" type="ORF">L3Y34_005264</name>
</gene>
<dbReference type="AlphaFoldDB" id="A0AAE9D5W7"/>
<sequence length="341" mass="38969">MLYSSSRMVDGYDLLIKAQFSETMDALEFNLEDVLESIEAEKRFDVRERLLERIAFLIYQDSNFGLLPINAPTESVSSCINRLCKSTFSFPIENETFVGPCTYFSSSNHTKERILCATLLTTPKEDLPNLLEFSFAYPSSACLAEKLLDSDERFLTSILALLPLIESLDRSSVFHPVSVFLESIHLINYDCEVLIDWLNSELAASSLILRVLKSNCNVTTRQFWTNYKPAKTPPSTYTTTFRDEPTIKSATSKPIISLKIIEIVGDQEMTKNLNLRAIETKKVATKKPKILKNSGKFEKWIEMVLELRARLRRLLAANLVAKKLDLILKWCDKFCDIFDNE</sequence>
<dbReference type="EMBL" id="CP090894">
    <property type="protein sequence ID" value="ULT97324.1"/>
    <property type="molecule type" value="Genomic_DNA"/>
</dbReference>
<evidence type="ECO:0000313" key="1">
    <source>
        <dbReference type="EMBL" id="ULT97324.1"/>
    </source>
</evidence>
<name>A0AAE9D5W7_CAEBR</name>
<protein>
    <submittedName>
        <fullName evidence="1">Uncharacterized protein</fullName>
    </submittedName>
</protein>
<proteinExistence type="predicted"/>
<organism evidence="1 2">
    <name type="scientific">Caenorhabditis briggsae</name>
    <dbReference type="NCBI Taxonomy" id="6238"/>
    <lineage>
        <taxon>Eukaryota</taxon>
        <taxon>Metazoa</taxon>
        <taxon>Ecdysozoa</taxon>
        <taxon>Nematoda</taxon>
        <taxon>Chromadorea</taxon>
        <taxon>Rhabditida</taxon>
        <taxon>Rhabditina</taxon>
        <taxon>Rhabditomorpha</taxon>
        <taxon>Rhabditoidea</taxon>
        <taxon>Rhabditidae</taxon>
        <taxon>Peloderinae</taxon>
        <taxon>Caenorhabditis</taxon>
    </lineage>
</organism>
<evidence type="ECO:0000313" key="2">
    <source>
        <dbReference type="Proteomes" id="UP000827892"/>
    </source>
</evidence>
<dbReference type="Proteomes" id="UP000827892">
    <property type="component" value="Chromosome IV"/>
</dbReference>
<reference evidence="1 2" key="1">
    <citation type="submission" date="2022-05" db="EMBL/GenBank/DDBJ databases">
        <title>Chromosome-level reference genomes for two strains of Caenorhabditis briggsae: an improved platform for comparative genomics.</title>
        <authorList>
            <person name="Stevens L."/>
            <person name="Andersen E.C."/>
        </authorList>
    </citation>
    <scope>NUCLEOTIDE SEQUENCE [LARGE SCALE GENOMIC DNA]</scope>
    <source>
        <strain evidence="1">QX1410_ONT</strain>
        <tissue evidence="1">Whole-organism</tissue>
    </source>
</reference>